<protein>
    <submittedName>
        <fullName evidence="2">Uncharacterized protein</fullName>
    </submittedName>
</protein>
<gene>
    <name evidence="2" type="ORF">DMX07_24450</name>
</gene>
<accession>A0A2V4HAS7</accession>
<evidence type="ECO:0000313" key="3">
    <source>
        <dbReference type="Proteomes" id="UP000247620"/>
    </source>
</evidence>
<feature type="transmembrane region" description="Helical" evidence="1">
    <location>
        <begin position="86"/>
        <end position="105"/>
    </location>
</feature>
<evidence type="ECO:0000256" key="1">
    <source>
        <dbReference type="SAM" id="Phobius"/>
    </source>
</evidence>
<proteinExistence type="predicted"/>
<comment type="caution">
    <text evidence="2">The sequence shown here is derived from an EMBL/GenBank/DDBJ whole genome shotgun (WGS) entry which is preliminary data.</text>
</comment>
<feature type="transmembrane region" description="Helical" evidence="1">
    <location>
        <begin position="57"/>
        <end position="80"/>
    </location>
</feature>
<feature type="transmembrane region" description="Helical" evidence="1">
    <location>
        <begin position="117"/>
        <end position="135"/>
    </location>
</feature>
<name>A0A2V4HAS7_9PSED</name>
<keyword evidence="1" id="KW-1133">Transmembrane helix</keyword>
<sequence length="323" mass="35857">MKLVSIAFVLVNTVFVLALPVSFVVQWGIRGAKGAGVAQRMKSELSTLREVATVSDWMALLIFVNFLVFMVLTLIVQYLHYNPVLWMAYALLLTMVLAMLVLCRVEKEIWAELKKYRALLMVAIGLTSAAIPYLAGPLADATISRFTGMEANAFVRGQNLFVLIMSVVVWPLGLLPLGALVSWLLGTGHLWAVKRKVMRARLMYLSPRQRLLESRRLRLATARRISVLIALSFTTAGMQQTTSRLVSTSYASQKLKQALVFSSFHLPPEACGLEDQVPASAKLVQVRFRLAVVAVPNGTEDYRFIKRPCRINELAARAAAHAP</sequence>
<evidence type="ECO:0000313" key="2">
    <source>
        <dbReference type="EMBL" id="PYB74541.1"/>
    </source>
</evidence>
<dbReference type="RefSeq" id="WP_110704177.1">
    <property type="nucleotide sequence ID" value="NZ_QJRO01000029.1"/>
</dbReference>
<reference evidence="2 3" key="1">
    <citation type="submission" date="2018-06" db="EMBL/GenBank/DDBJ databases">
        <title>Pseudomonas diversity within urban Lake Michigan freshwaters.</title>
        <authorList>
            <person name="Batrich M."/>
            <person name="Hatzopoulos T."/>
            <person name="Putonti C."/>
        </authorList>
    </citation>
    <scope>NUCLEOTIDE SEQUENCE [LARGE SCALE GENOMIC DNA]</scope>
    <source>
        <strain evidence="2 3">LBp-160603</strain>
    </source>
</reference>
<feature type="transmembrane region" description="Helical" evidence="1">
    <location>
        <begin position="160"/>
        <end position="193"/>
    </location>
</feature>
<dbReference type="AlphaFoldDB" id="A0A2V4HAS7"/>
<dbReference type="EMBL" id="QJRO01000029">
    <property type="protein sequence ID" value="PYB74541.1"/>
    <property type="molecule type" value="Genomic_DNA"/>
</dbReference>
<keyword evidence="1" id="KW-0812">Transmembrane</keyword>
<feature type="transmembrane region" description="Helical" evidence="1">
    <location>
        <begin position="6"/>
        <end position="25"/>
    </location>
</feature>
<keyword evidence="1" id="KW-0472">Membrane</keyword>
<dbReference type="Proteomes" id="UP000247620">
    <property type="component" value="Unassembled WGS sequence"/>
</dbReference>
<organism evidence="2 3">
    <name type="scientific">Pseudomonas soli</name>
    <dbReference type="NCBI Taxonomy" id="1306993"/>
    <lineage>
        <taxon>Bacteria</taxon>
        <taxon>Pseudomonadati</taxon>
        <taxon>Pseudomonadota</taxon>
        <taxon>Gammaproteobacteria</taxon>
        <taxon>Pseudomonadales</taxon>
        <taxon>Pseudomonadaceae</taxon>
        <taxon>Pseudomonas</taxon>
    </lineage>
</organism>